<dbReference type="AlphaFoldDB" id="A0A5M8FEG8"/>
<protein>
    <submittedName>
        <fullName evidence="3">H-NS histone family protein</fullName>
    </submittedName>
</protein>
<evidence type="ECO:0000313" key="3">
    <source>
        <dbReference type="EMBL" id="KAA6183049.1"/>
    </source>
</evidence>
<feature type="compositionally biased region" description="Basic and acidic residues" evidence="2">
    <location>
        <begin position="98"/>
        <end position="120"/>
    </location>
</feature>
<name>A0A5M8FEG8_9GAMM</name>
<accession>A0A5M8FEG8</accession>
<feature type="region of interest" description="Disordered" evidence="2">
    <location>
        <begin position="59"/>
        <end position="128"/>
    </location>
</feature>
<dbReference type="OrthoDB" id="5770440at2"/>
<dbReference type="EMBL" id="VWXX01000037">
    <property type="protein sequence ID" value="KAA6183049.1"/>
    <property type="molecule type" value="Genomic_DNA"/>
</dbReference>
<evidence type="ECO:0000313" key="4">
    <source>
        <dbReference type="Proteomes" id="UP000322981"/>
    </source>
</evidence>
<feature type="coiled-coil region" evidence="1">
    <location>
        <begin position="8"/>
        <end position="50"/>
    </location>
</feature>
<evidence type="ECO:0000256" key="1">
    <source>
        <dbReference type="SAM" id="Coils"/>
    </source>
</evidence>
<organism evidence="3 4">
    <name type="scientific">Thiohalocapsa marina</name>
    <dbReference type="NCBI Taxonomy" id="424902"/>
    <lineage>
        <taxon>Bacteria</taxon>
        <taxon>Pseudomonadati</taxon>
        <taxon>Pseudomonadota</taxon>
        <taxon>Gammaproteobacteria</taxon>
        <taxon>Chromatiales</taxon>
        <taxon>Chromatiaceae</taxon>
        <taxon>Thiohalocapsa</taxon>
    </lineage>
</organism>
<dbReference type="Proteomes" id="UP000322981">
    <property type="component" value="Unassembled WGS sequence"/>
</dbReference>
<comment type="caution">
    <text evidence="3">The sequence shown here is derived from an EMBL/GenBank/DDBJ whole genome shotgun (WGS) entry which is preliminary data.</text>
</comment>
<evidence type="ECO:0000256" key="2">
    <source>
        <dbReference type="SAM" id="MobiDB-lite"/>
    </source>
</evidence>
<reference evidence="3 4" key="1">
    <citation type="submission" date="2019-09" db="EMBL/GenBank/DDBJ databases">
        <title>Whole-genome sequence of the purple sulfur bacterium Thiohalocapsa marina DSM 19078.</title>
        <authorList>
            <person name="Kyndt J.A."/>
            <person name="Meyer T.E."/>
        </authorList>
    </citation>
    <scope>NUCLEOTIDE SEQUENCE [LARGE SCALE GENOMIC DNA]</scope>
    <source>
        <strain evidence="3 4">DSM 19078</strain>
    </source>
</reference>
<sequence length="128" mass="14846">MELEHLSVDELRQRKLEMEQQQAEMDRLLAQKLRETRRDFVRELRDLIEARGYSVEEIGEQLAGRRRGGGGAQPSGKYYVDPQDPDNVYKRGPLPGWLKDKMRADGYDPDNKAQRDDYKASHLTLVEG</sequence>
<dbReference type="RefSeq" id="WP_150094533.1">
    <property type="nucleotide sequence ID" value="NZ_JBFUOH010000082.1"/>
</dbReference>
<gene>
    <name evidence="3" type="ORF">F2Q65_16635</name>
</gene>
<keyword evidence="1" id="KW-0175">Coiled coil</keyword>
<keyword evidence="4" id="KW-1185">Reference proteome</keyword>
<proteinExistence type="predicted"/>